<dbReference type="EMBL" id="HG677882">
    <property type="protein sequence ID" value="CDJ44951.1"/>
    <property type="molecule type" value="Genomic_DNA"/>
</dbReference>
<dbReference type="VEuPathDB" id="ToxoDB:ETH_00041565"/>
<dbReference type="InterPro" id="IPR051972">
    <property type="entry name" value="Glutamate-rich_WD_repeat"/>
</dbReference>
<organism evidence="5 6">
    <name type="scientific">Eimeria tenella</name>
    <name type="common">Coccidian parasite</name>
    <dbReference type="NCBI Taxonomy" id="5802"/>
    <lineage>
        <taxon>Eukaryota</taxon>
        <taxon>Sar</taxon>
        <taxon>Alveolata</taxon>
        <taxon>Apicomplexa</taxon>
        <taxon>Conoidasida</taxon>
        <taxon>Coccidia</taxon>
        <taxon>Eucoccidiorida</taxon>
        <taxon>Eimeriorina</taxon>
        <taxon>Eimeriidae</taxon>
        <taxon>Eimeria</taxon>
    </lineage>
</organism>
<feature type="region of interest" description="Disordered" evidence="3">
    <location>
        <begin position="1"/>
        <end position="94"/>
    </location>
</feature>
<feature type="compositionally biased region" description="Acidic residues" evidence="3">
    <location>
        <begin position="17"/>
        <end position="32"/>
    </location>
</feature>
<evidence type="ECO:0000256" key="2">
    <source>
        <dbReference type="ARBA" id="ARBA00022737"/>
    </source>
</evidence>
<protein>
    <submittedName>
        <fullName evidence="5">Related to RRB1-involved in the regulation of ribosome biosynthesis, related</fullName>
    </submittedName>
</protein>
<evidence type="ECO:0000313" key="6">
    <source>
        <dbReference type="Proteomes" id="UP000030747"/>
    </source>
</evidence>
<name>U6L483_EIMTE</name>
<keyword evidence="1" id="KW-0853">WD repeat</keyword>
<dbReference type="PANTHER" id="PTHR45903">
    <property type="entry name" value="GLUTAMATE-RICH WD REPEAT-CONTAINING PROTEIN 1"/>
    <property type="match status" value="1"/>
</dbReference>
<dbReference type="PANTHER" id="PTHR45903:SF1">
    <property type="entry name" value="GLUTAMATE-RICH WD REPEAT-CONTAINING PROTEIN 1"/>
    <property type="match status" value="1"/>
</dbReference>
<dbReference type="GeneID" id="25257353"/>
<feature type="domain" description="Histone-binding protein RBBP4-like N-terminal" evidence="4">
    <location>
        <begin position="103"/>
        <end position="133"/>
    </location>
</feature>
<evidence type="ECO:0000313" key="5">
    <source>
        <dbReference type="EMBL" id="CDJ44951.1"/>
    </source>
</evidence>
<dbReference type="Pfam" id="PF12265">
    <property type="entry name" value="CAF1C_H4-bd"/>
    <property type="match status" value="1"/>
</dbReference>
<dbReference type="InterPro" id="IPR015943">
    <property type="entry name" value="WD40/YVTN_repeat-like_dom_sf"/>
</dbReference>
<dbReference type="VEuPathDB" id="ToxoDB:ETH2_1542100"/>
<dbReference type="OrthoDB" id="2161379at2759"/>
<evidence type="ECO:0000256" key="1">
    <source>
        <dbReference type="ARBA" id="ARBA00022574"/>
    </source>
</evidence>
<dbReference type="GO" id="GO:0042254">
    <property type="term" value="P:ribosome biogenesis"/>
    <property type="evidence" value="ECO:0007669"/>
    <property type="project" value="TreeGrafter"/>
</dbReference>
<evidence type="ECO:0000259" key="4">
    <source>
        <dbReference type="Pfam" id="PF12265"/>
    </source>
</evidence>
<dbReference type="GO" id="GO:0005730">
    <property type="term" value="C:nucleolus"/>
    <property type="evidence" value="ECO:0007669"/>
    <property type="project" value="TreeGrafter"/>
</dbReference>
<dbReference type="AlphaFoldDB" id="U6L483"/>
<dbReference type="Proteomes" id="UP000030747">
    <property type="component" value="Unassembled WGS sequence"/>
</dbReference>
<keyword evidence="2" id="KW-0677">Repeat</keyword>
<sequence length="141" mass="15736">MHSNRSTKGLGCGENGLEFEDPYGDDLDEEEQQQLQQLLRKQQKKQSSSSSSSKRAAAAAAEDQEDEWSDVSDAAEMQTDEDEENEQPVKMWRPGVDTLGEGEVLECDSSAYELLHRLQTAWPCLSFDFIPDQLGAVNPKP</sequence>
<dbReference type="RefSeq" id="XP_013235698.1">
    <property type="nucleotide sequence ID" value="XM_013380244.1"/>
</dbReference>
<keyword evidence="6" id="KW-1185">Reference proteome</keyword>
<reference evidence="5" key="2">
    <citation type="submission" date="2013-10" db="EMBL/GenBank/DDBJ databases">
        <authorList>
            <person name="Aslett M."/>
        </authorList>
    </citation>
    <scope>NUCLEOTIDE SEQUENCE [LARGE SCALE GENOMIC DNA]</scope>
    <source>
        <strain evidence="5">Houghton</strain>
    </source>
</reference>
<evidence type="ECO:0000256" key="3">
    <source>
        <dbReference type="SAM" id="MobiDB-lite"/>
    </source>
</evidence>
<reference evidence="5" key="1">
    <citation type="submission" date="2013-10" db="EMBL/GenBank/DDBJ databases">
        <title>Genomic analysis of the causative agents of coccidiosis in chickens.</title>
        <authorList>
            <person name="Reid A.J."/>
            <person name="Blake D."/>
            <person name="Billington K."/>
            <person name="Browne H."/>
            <person name="Dunn M."/>
            <person name="Hung S."/>
            <person name="Kawahara F."/>
            <person name="Miranda-Saavedra D."/>
            <person name="Mourier T."/>
            <person name="Nagra H."/>
            <person name="Otto T.D."/>
            <person name="Rawlings N."/>
            <person name="Sanchez A."/>
            <person name="Sanders M."/>
            <person name="Subramaniam C."/>
            <person name="Tay Y."/>
            <person name="Dear P."/>
            <person name="Doerig C."/>
            <person name="Gruber A."/>
            <person name="Parkinson J."/>
            <person name="Shirley M."/>
            <person name="Wan K.L."/>
            <person name="Berriman M."/>
            <person name="Tomley F."/>
            <person name="Pain A."/>
        </authorList>
    </citation>
    <scope>NUCLEOTIDE SEQUENCE [LARGE SCALE GENOMIC DNA]</scope>
    <source>
        <strain evidence="5">Houghton</strain>
    </source>
</reference>
<accession>U6L483</accession>
<dbReference type="InterPro" id="IPR022052">
    <property type="entry name" value="Histone-bd_RBBP4-like_N"/>
</dbReference>
<feature type="compositionally biased region" description="Low complexity" evidence="3">
    <location>
        <begin position="33"/>
        <end position="61"/>
    </location>
</feature>
<dbReference type="Gene3D" id="2.130.10.10">
    <property type="entry name" value="YVTN repeat-like/Quinoprotein amine dehydrogenase"/>
    <property type="match status" value="1"/>
</dbReference>
<gene>
    <name evidence="5" type="ORF">ETH_00041565</name>
</gene>
<proteinExistence type="predicted"/>